<feature type="signal peptide" evidence="1">
    <location>
        <begin position="1"/>
        <end position="21"/>
    </location>
</feature>
<comment type="caution">
    <text evidence="2">The sequence shown here is derived from an EMBL/GenBank/DDBJ whole genome shotgun (WGS) entry which is preliminary data.</text>
</comment>
<evidence type="ECO:0000256" key="1">
    <source>
        <dbReference type="SAM" id="SignalP"/>
    </source>
</evidence>
<keyword evidence="1" id="KW-0732">Signal</keyword>
<dbReference type="Proteomes" id="UP001458880">
    <property type="component" value="Unassembled WGS sequence"/>
</dbReference>
<keyword evidence="3" id="KW-1185">Reference proteome</keyword>
<sequence length="269" mass="31247">MNALNWIFLLNLLLRPISVRADWWVHDLDKRRQFYVGLAKWSDEKTKIYCSGAILRINTVFVIVANYECLKSIKNRHDIKLVKWGKTTGRMLFGRVRYLEVRDKFILVTPKKGFIKTDQFIDYNDFNVSKCETVLMYILPYVITGMNILLTYVQKSNRCENKHDSKIPYDSDDSPNSLECYEGYSYACSLGEGYLVTCRDYKILIGIGLPMQDRTCLDAYWVRNVQVINMTGVTPYTSKGFAKITMPYICVIVAFSAGQSFQIVFRMKL</sequence>
<feature type="chain" id="PRO_5043912219" description="Peptidase S1 domain-containing protein" evidence="1">
    <location>
        <begin position="22"/>
        <end position="269"/>
    </location>
</feature>
<protein>
    <recommendedName>
        <fullName evidence="4">Peptidase S1 domain-containing protein</fullName>
    </recommendedName>
</protein>
<evidence type="ECO:0008006" key="4">
    <source>
        <dbReference type="Google" id="ProtNLM"/>
    </source>
</evidence>
<gene>
    <name evidence="2" type="ORF">QE152_g36650</name>
</gene>
<proteinExistence type="predicted"/>
<accession>A0AAW1IC75</accession>
<evidence type="ECO:0000313" key="3">
    <source>
        <dbReference type="Proteomes" id="UP001458880"/>
    </source>
</evidence>
<dbReference type="EMBL" id="JASPKY010000657">
    <property type="protein sequence ID" value="KAK9687165.1"/>
    <property type="molecule type" value="Genomic_DNA"/>
</dbReference>
<dbReference type="AlphaFoldDB" id="A0AAW1IC75"/>
<organism evidence="2 3">
    <name type="scientific">Popillia japonica</name>
    <name type="common">Japanese beetle</name>
    <dbReference type="NCBI Taxonomy" id="7064"/>
    <lineage>
        <taxon>Eukaryota</taxon>
        <taxon>Metazoa</taxon>
        <taxon>Ecdysozoa</taxon>
        <taxon>Arthropoda</taxon>
        <taxon>Hexapoda</taxon>
        <taxon>Insecta</taxon>
        <taxon>Pterygota</taxon>
        <taxon>Neoptera</taxon>
        <taxon>Endopterygota</taxon>
        <taxon>Coleoptera</taxon>
        <taxon>Polyphaga</taxon>
        <taxon>Scarabaeiformia</taxon>
        <taxon>Scarabaeidae</taxon>
        <taxon>Rutelinae</taxon>
        <taxon>Popillia</taxon>
    </lineage>
</organism>
<evidence type="ECO:0000313" key="2">
    <source>
        <dbReference type="EMBL" id="KAK9687165.1"/>
    </source>
</evidence>
<name>A0AAW1IC75_POPJA</name>
<reference evidence="2 3" key="1">
    <citation type="journal article" date="2024" name="BMC Genomics">
        <title>De novo assembly and annotation of Popillia japonica's genome with initial clues to its potential as an invasive pest.</title>
        <authorList>
            <person name="Cucini C."/>
            <person name="Boschi S."/>
            <person name="Funari R."/>
            <person name="Cardaioli E."/>
            <person name="Iannotti N."/>
            <person name="Marturano G."/>
            <person name="Paoli F."/>
            <person name="Bruttini M."/>
            <person name="Carapelli A."/>
            <person name="Frati F."/>
            <person name="Nardi F."/>
        </authorList>
    </citation>
    <scope>NUCLEOTIDE SEQUENCE [LARGE SCALE GENOMIC DNA]</scope>
    <source>
        <strain evidence="2">DMR45628</strain>
    </source>
</reference>